<evidence type="ECO:0000256" key="1">
    <source>
        <dbReference type="SAM" id="MobiDB-lite"/>
    </source>
</evidence>
<dbReference type="AlphaFoldDB" id="A0A2H0TCB5"/>
<keyword evidence="2" id="KW-0812">Transmembrane</keyword>
<sequence length="331" mass="33993">MKTINLSHFLSVCAFLVVLTIPFGTYAENLEVTISASPQTIDKGDQSTLSWNSEGAVECKIIGKGIMANGGSPKSSYVGLGSGIIPVEPEKTTTYSISCKGKDNTFTPAQGQVTVTVEGTNDSADGSEGSSGSSSDEEDFNFTAGCVVNPERARRGELVTFTATSVGGEGTLHYQWSGDVVGGGQKIFDTFTSSGTKTATLTVTDSRDIKVVTACNVFIEPSTDVSGTTGTTGGTGTQTSPTGSSGQTAAGGGTTQTQTPGDTGNGDTQTDTSQVAAASEGGGGTLFLVLLVSIVVNMAALFYFFVYAKKKKEEKALMEEEARLADGMATA</sequence>
<keyword evidence="2" id="KW-0472">Membrane</keyword>
<proteinExistence type="predicted"/>
<feature type="compositionally biased region" description="Low complexity" evidence="1">
    <location>
        <begin position="237"/>
        <end position="248"/>
    </location>
</feature>
<dbReference type="InterPro" id="IPR035986">
    <property type="entry name" value="PKD_dom_sf"/>
</dbReference>
<evidence type="ECO:0000313" key="3">
    <source>
        <dbReference type="EMBL" id="PIR69198.1"/>
    </source>
</evidence>
<gene>
    <name evidence="3" type="ORF">COU47_03790</name>
</gene>
<feature type="region of interest" description="Disordered" evidence="1">
    <location>
        <begin position="223"/>
        <end position="277"/>
    </location>
</feature>
<dbReference type="SUPFAM" id="SSF49299">
    <property type="entry name" value="PKD domain"/>
    <property type="match status" value="1"/>
</dbReference>
<evidence type="ECO:0000313" key="4">
    <source>
        <dbReference type="Proteomes" id="UP000231503"/>
    </source>
</evidence>
<feature type="region of interest" description="Disordered" evidence="1">
    <location>
        <begin position="119"/>
        <end position="141"/>
    </location>
</feature>
<organism evidence="3 4">
    <name type="scientific">Candidatus Niyogibacteria bacterium CG10_big_fil_rev_8_21_14_0_10_46_36</name>
    <dbReference type="NCBI Taxonomy" id="1974726"/>
    <lineage>
        <taxon>Bacteria</taxon>
        <taxon>Candidatus Niyogiibacteriota</taxon>
    </lineage>
</organism>
<feature type="compositionally biased region" description="Low complexity" evidence="1">
    <location>
        <begin position="255"/>
        <end position="274"/>
    </location>
</feature>
<keyword evidence="2" id="KW-1133">Transmembrane helix</keyword>
<feature type="transmembrane region" description="Helical" evidence="2">
    <location>
        <begin position="286"/>
        <end position="308"/>
    </location>
</feature>
<reference evidence="4" key="1">
    <citation type="submission" date="2017-09" db="EMBL/GenBank/DDBJ databases">
        <title>Depth-based differentiation of microbial function through sediment-hosted aquifers and enrichment of novel symbionts in the deep terrestrial subsurface.</title>
        <authorList>
            <person name="Probst A.J."/>
            <person name="Ladd B."/>
            <person name="Jarett J.K."/>
            <person name="Geller-Mcgrath D.E."/>
            <person name="Sieber C.M.K."/>
            <person name="Emerson J.B."/>
            <person name="Anantharaman K."/>
            <person name="Thomas B.C."/>
            <person name="Malmstrom R."/>
            <person name="Stieglmeier M."/>
            <person name="Klingl A."/>
            <person name="Woyke T."/>
            <person name="Ryan C.M."/>
            <person name="Banfield J.F."/>
        </authorList>
    </citation>
    <scope>NUCLEOTIDE SEQUENCE [LARGE SCALE GENOMIC DNA]</scope>
</reference>
<accession>A0A2H0TCB5</accession>
<protein>
    <submittedName>
        <fullName evidence="3">Uncharacterized protein</fullName>
    </submittedName>
</protein>
<comment type="caution">
    <text evidence="3">The sequence shown here is derived from an EMBL/GenBank/DDBJ whole genome shotgun (WGS) entry which is preliminary data.</text>
</comment>
<name>A0A2H0TCB5_9BACT</name>
<evidence type="ECO:0000256" key="2">
    <source>
        <dbReference type="SAM" id="Phobius"/>
    </source>
</evidence>
<dbReference type="EMBL" id="PFCO01000009">
    <property type="protein sequence ID" value="PIR69198.1"/>
    <property type="molecule type" value="Genomic_DNA"/>
</dbReference>
<dbReference type="Proteomes" id="UP000231503">
    <property type="component" value="Unassembled WGS sequence"/>
</dbReference>